<gene>
    <name evidence="18" type="ORF">FHU37_001109</name>
</gene>
<comment type="function">
    <text evidence="10">Decomposes hydrogen peroxide into water and oxygen; serves to protect cells from the toxic effects of hydrogen peroxide.</text>
</comment>
<evidence type="ECO:0000256" key="5">
    <source>
        <dbReference type="ARBA" id="ARBA00022617"/>
    </source>
</evidence>
<dbReference type="SMART" id="SM01060">
    <property type="entry name" value="Catalase"/>
    <property type="match status" value="1"/>
</dbReference>
<evidence type="ECO:0000256" key="1">
    <source>
        <dbReference type="ARBA" id="ARBA00001971"/>
    </source>
</evidence>
<dbReference type="GO" id="GO:0006979">
    <property type="term" value="P:response to oxidative stress"/>
    <property type="evidence" value="ECO:0007669"/>
    <property type="project" value="InterPro"/>
</dbReference>
<feature type="binding site" evidence="13">
    <location>
        <position position="180"/>
    </location>
    <ligand>
        <name>heme</name>
        <dbReference type="ChEBI" id="CHEBI:30413"/>
    </ligand>
</feature>
<feature type="binding site" evidence="13">
    <location>
        <position position="91"/>
    </location>
    <ligand>
        <name>heme</name>
        <dbReference type="ChEBI" id="CHEBI:30413"/>
    </ligand>
</feature>
<dbReference type="InterPro" id="IPR002226">
    <property type="entry name" value="Catalase_haem_BS"/>
</dbReference>
<keyword evidence="19" id="KW-1185">Reference proteome</keyword>
<dbReference type="PIRSF" id="PIRSF038927">
    <property type="entry name" value="Catalase_clade2"/>
    <property type="match status" value="1"/>
</dbReference>
<dbReference type="Gene3D" id="1.20.1370.20">
    <property type="match status" value="1"/>
</dbReference>
<dbReference type="GO" id="GO:0004096">
    <property type="term" value="F:catalase activity"/>
    <property type="evidence" value="ECO:0007669"/>
    <property type="project" value="UniProtKB-UniRule"/>
</dbReference>
<keyword evidence="9 10" id="KW-0376">Hydrogen peroxide</keyword>
<evidence type="ECO:0000256" key="14">
    <source>
        <dbReference type="PIRSR" id="PIRSR038927-4"/>
    </source>
</evidence>
<feature type="domain" description="Catalase core" evidence="17">
    <location>
        <begin position="47"/>
        <end position="435"/>
    </location>
</feature>
<dbReference type="FunFam" id="1.20.1370.20:FF:000001">
    <property type="entry name" value="Catalase HPII"/>
    <property type="match status" value="1"/>
</dbReference>
<comment type="similarity">
    <text evidence="2">Belongs to the catalase family. HPII subfamily.</text>
</comment>
<reference evidence="18 19" key="1">
    <citation type="submission" date="2020-07" db="EMBL/GenBank/DDBJ databases">
        <title>Sequencing the genomes of 1000 actinobacteria strains.</title>
        <authorList>
            <person name="Klenk H.-P."/>
        </authorList>
    </citation>
    <scope>NUCLEOTIDE SEQUENCE [LARGE SCALE GENOMIC DNA]</scope>
    <source>
        <strain evidence="18 19">DSM 42178</strain>
    </source>
</reference>
<dbReference type="InterPro" id="IPR024708">
    <property type="entry name" value="Catalase_AS"/>
</dbReference>
<accession>A0A852ZNY7</accession>
<dbReference type="InterPro" id="IPR020835">
    <property type="entry name" value="Catalase_sf"/>
</dbReference>
<sequence length="727" mass="78792">MAQMNQAGSGGVGGARGQGGELGGAGPDPKQAQMDGFTLETEGTFLTTDQGVRVDDTDNSLKVGERGPTLIEDFHFREKLTHFDHERIPERVVHARGAGAYGFFEPYESLAEYTSAAFLQDPSVRTPVFVRFSTVAGSRGSGDTPRDVRGFATKFYTSAGNFDLVGNNIPVFFIQDGIKFPDFVHAVKPEPDREIPQAASAHDTLWDFVQLQPETMHMMMWLMSDRAIPRSFRTMQGFGVHTFRFVNAEGRGTFVKFHWKPRLGVHSLVWDEAQQIMGRDPDFNRRDLWDCIEAGQYPEWELGVQLVPESDEFAFDFDLLDATKIIPEERVPVRPIGRMVLNRNPRNFFAETEQVAFHLGNVVPGIDFTNDPLLQARLFSYLDTQLIRLGGPNFAQIPVNRPVVPFRTNHRDGYGQYAVYPGRSSYSPNSTGGGCPALAGAGGGAFTHYAEKVEGHKIRRRSESFQDHYSQATLFWNSMSDWEKRHIVQAFRFELGKVERIHIREGVVEHLNSVDHELAVAVAQGVGVVPPSSPGRENVGLSSPALSIANLGGSPATIATRRIAVLAADGVDASAAERLRQVLAQHGAVVELLGPRAGMLAGEAGAQVPVTRALSTMASVLYDAVVVPGGEASCRALAGDPLAVRFVREAYEHAKPLGGLGAGVALLAEAAPGVAELRTADGAPGGVVVEHGVVTAAAPGAPAEDFLRLFMDAVAAHRHFARPGIAA</sequence>
<dbReference type="PROSITE" id="PS51402">
    <property type="entry name" value="CATALASE_3"/>
    <property type="match status" value="1"/>
</dbReference>
<feature type="compositionally biased region" description="Gly residues" evidence="16">
    <location>
        <begin position="8"/>
        <end position="26"/>
    </location>
</feature>
<dbReference type="Gene3D" id="2.40.180.10">
    <property type="entry name" value="Catalase core domain"/>
    <property type="match status" value="1"/>
</dbReference>
<dbReference type="Proteomes" id="UP000567795">
    <property type="component" value="Unassembled WGS sequence"/>
</dbReference>
<dbReference type="InterPro" id="IPR011614">
    <property type="entry name" value="Catalase_core"/>
</dbReference>
<evidence type="ECO:0000256" key="13">
    <source>
        <dbReference type="PIRSR" id="PIRSR038927-3"/>
    </source>
</evidence>
<evidence type="ECO:0000256" key="7">
    <source>
        <dbReference type="ARBA" id="ARBA00023002"/>
    </source>
</evidence>
<dbReference type="SUPFAM" id="SSF52317">
    <property type="entry name" value="Class I glutamine amidotransferase-like"/>
    <property type="match status" value="1"/>
</dbReference>
<dbReference type="Gene3D" id="3.40.50.880">
    <property type="match status" value="1"/>
</dbReference>
<comment type="cofactor">
    <cofactor evidence="1 10 12">
        <name>heme</name>
        <dbReference type="ChEBI" id="CHEBI:30413"/>
    </cofactor>
</comment>
<evidence type="ECO:0000256" key="4">
    <source>
        <dbReference type="ARBA" id="ARBA00022559"/>
    </source>
</evidence>
<keyword evidence="6 10" id="KW-0479">Metal-binding</keyword>
<feature type="binding site" evidence="13">
    <location>
        <position position="131"/>
    </location>
    <ligand>
        <name>heme</name>
        <dbReference type="ChEBI" id="CHEBI:30413"/>
    </ligand>
</feature>
<dbReference type="GO" id="GO:0046872">
    <property type="term" value="F:metal ion binding"/>
    <property type="evidence" value="ECO:0007669"/>
    <property type="project" value="UniProtKB-KW"/>
</dbReference>
<feature type="active site" evidence="11">
    <location>
        <position position="94"/>
    </location>
</feature>
<evidence type="ECO:0000256" key="6">
    <source>
        <dbReference type="ARBA" id="ARBA00022723"/>
    </source>
</evidence>
<dbReference type="InterPro" id="IPR018028">
    <property type="entry name" value="Catalase"/>
</dbReference>
<comment type="catalytic activity">
    <reaction evidence="10 15">
        <text>2 H2O2 = O2 + 2 H2O</text>
        <dbReference type="Rhea" id="RHEA:20309"/>
        <dbReference type="ChEBI" id="CHEBI:15377"/>
        <dbReference type="ChEBI" id="CHEBI:15379"/>
        <dbReference type="ChEBI" id="CHEBI:16240"/>
        <dbReference type="EC" id="1.11.1.6"/>
    </reaction>
</comment>
<evidence type="ECO:0000313" key="18">
    <source>
        <dbReference type="EMBL" id="NYI04166.1"/>
    </source>
</evidence>
<dbReference type="GO" id="GO:0020037">
    <property type="term" value="F:heme binding"/>
    <property type="evidence" value="ECO:0007669"/>
    <property type="project" value="UniProtKB-UniRule"/>
</dbReference>
<dbReference type="PANTHER" id="PTHR42821">
    <property type="entry name" value="CATALASE"/>
    <property type="match status" value="1"/>
</dbReference>
<dbReference type="GO" id="GO:0042744">
    <property type="term" value="P:hydrogen peroxide catabolic process"/>
    <property type="evidence" value="ECO:0007669"/>
    <property type="project" value="UniProtKB-UniRule"/>
</dbReference>
<protein>
    <recommendedName>
        <fullName evidence="3 10">Catalase</fullName>
        <ecNumber evidence="3 10">1.11.1.6</ecNumber>
    </recommendedName>
</protein>
<evidence type="ECO:0000256" key="11">
    <source>
        <dbReference type="PIRSR" id="PIRSR038927-1"/>
    </source>
</evidence>
<organism evidence="18 19">
    <name type="scientific">Allostreptomyces psammosilenae</name>
    <dbReference type="NCBI Taxonomy" id="1892865"/>
    <lineage>
        <taxon>Bacteria</taxon>
        <taxon>Bacillati</taxon>
        <taxon>Actinomycetota</taxon>
        <taxon>Actinomycetes</taxon>
        <taxon>Kitasatosporales</taxon>
        <taxon>Streptomycetaceae</taxon>
        <taxon>Allostreptomyces</taxon>
    </lineage>
</organism>
<feature type="binding site" evidence="13">
    <location>
        <position position="388"/>
    </location>
    <ligand>
        <name>heme</name>
        <dbReference type="ChEBI" id="CHEBI:30413"/>
    </ligand>
</feature>
<proteinExistence type="inferred from homology"/>
<dbReference type="AlphaFoldDB" id="A0A852ZNY7"/>
<evidence type="ECO:0000256" key="12">
    <source>
        <dbReference type="PIRSR" id="PIRSR038927-2"/>
    </source>
</evidence>
<evidence type="ECO:0000256" key="8">
    <source>
        <dbReference type="ARBA" id="ARBA00023004"/>
    </source>
</evidence>
<evidence type="ECO:0000313" key="19">
    <source>
        <dbReference type="Proteomes" id="UP000567795"/>
    </source>
</evidence>
<evidence type="ECO:0000256" key="9">
    <source>
        <dbReference type="ARBA" id="ARBA00023324"/>
    </source>
</evidence>
<evidence type="ECO:0000256" key="15">
    <source>
        <dbReference type="RuleBase" id="RU000498"/>
    </source>
</evidence>
<feature type="binding site" description="axial binding residue" evidence="12">
    <location>
        <position position="381"/>
    </location>
    <ligand>
        <name>heme</name>
        <dbReference type="ChEBI" id="CHEBI:30413"/>
    </ligand>
    <ligandPart>
        <name>Fe</name>
        <dbReference type="ChEBI" id="CHEBI:18248"/>
    </ligandPart>
</feature>
<feature type="active site" evidence="11">
    <location>
        <position position="167"/>
    </location>
</feature>
<dbReference type="InterPro" id="IPR024712">
    <property type="entry name" value="Catalase_clade2"/>
</dbReference>
<dbReference type="PROSITE" id="PS00438">
    <property type="entry name" value="CATALASE_2"/>
    <property type="match status" value="1"/>
</dbReference>
<evidence type="ECO:0000256" key="3">
    <source>
        <dbReference type="ARBA" id="ARBA00012314"/>
    </source>
</evidence>
<dbReference type="InterPro" id="IPR010582">
    <property type="entry name" value="Catalase_immune_responsive"/>
</dbReference>
<dbReference type="InterPro" id="IPR029062">
    <property type="entry name" value="Class_I_gatase-like"/>
</dbReference>
<evidence type="ECO:0000256" key="10">
    <source>
        <dbReference type="PIRNR" id="PIRNR038927"/>
    </source>
</evidence>
<dbReference type="GO" id="GO:0005829">
    <property type="term" value="C:cytosol"/>
    <property type="evidence" value="ECO:0007669"/>
    <property type="project" value="TreeGrafter"/>
</dbReference>
<dbReference type="InterPro" id="IPR043156">
    <property type="entry name" value="Catalase_clade2_helical"/>
</dbReference>
<dbReference type="PANTHER" id="PTHR42821:SF1">
    <property type="entry name" value="CATALASE-B"/>
    <property type="match status" value="1"/>
</dbReference>
<evidence type="ECO:0000259" key="17">
    <source>
        <dbReference type="SMART" id="SM01060"/>
    </source>
</evidence>
<dbReference type="EMBL" id="JACBZD010000001">
    <property type="protein sequence ID" value="NYI04166.1"/>
    <property type="molecule type" value="Genomic_DNA"/>
</dbReference>
<feature type="binding site" evidence="13">
    <location>
        <position position="377"/>
    </location>
    <ligand>
        <name>heme</name>
        <dbReference type="ChEBI" id="CHEBI:30413"/>
    </ligand>
</feature>
<dbReference type="PROSITE" id="PS00437">
    <property type="entry name" value="CATALASE_1"/>
    <property type="match status" value="1"/>
</dbReference>
<evidence type="ECO:0000256" key="2">
    <source>
        <dbReference type="ARBA" id="ARBA00010660"/>
    </source>
</evidence>
<dbReference type="Pfam" id="PF00199">
    <property type="entry name" value="Catalase"/>
    <property type="match status" value="1"/>
</dbReference>
<dbReference type="EC" id="1.11.1.6" evidence="3 10"/>
<evidence type="ECO:0000256" key="16">
    <source>
        <dbReference type="SAM" id="MobiDB-lite"/>
    </source>
</evidence>
<keyword evidence="8 10" id="KW-0408">Iron</keyword>
<dbReference type="CDD" id="cd03132">
    <property type="entry name" value="GATase1_catalase"/>
    <property type="match status" value="1"/>
</dbReference>
<comment type="caution">
    <text evidence="18">The sequence shown here is derived from an EMBL/GenBank/DDBJ whole genome shotgun (WGS) entry which is preliminary data.</text>
</comment>
<dbReference type="Pfam" id="PF18011">
    <property type="entry name" value="Catalase_C"/>
    <property type="match status" value="1"/>
</dbReference>
<keyword evidence="5 10" id="KW-0349">Heme</keyword>
<feature type="cross-link" description="3'-histidyl-3-tyrosine (His-Tyr)" evidence="14">
    <location>
        <begin position="358"/>
        <end position="381"/>
    </location>
</feature>
<dbReference type="FunFam" id="2.40.180.10:FF:000003">
    <property type="entry name" value="Catalase"/>
    <property type="match status" value="1"/>
</dbReference>
<feature type="region of interest" description="Disordered" evidence="16">
    <location>
        <begin position="1"/>
        <end position="34"/>
    </location>
</feature>
<dbReference type="PRINTS" id="PR00067">
    <property type="entry name" value="CATALASE"/>
</dbReference>
<keyword evidence="7 10" id="KW-0560">Oxidoreductase</keyword>
<keyword evidence="4 10" id="KW-0575">Peroxidase</keyword>
<dbReference type="InterPro" id="IPR041399">
    <property type="entry name" value="Catalase_large_C"/>
</dbReference>
<dbReference type="Pfam" id="PF06628">
    <property type="entry name" value="Catalase-rel"/>
    <property type="match status" value="1"/>
</dbReference>
<name>A0A852ZNY7_9ACTN</name>
<dbReference type="SUPFAM" id="SSF56634">
    <property type="entry name" value="Heme-dependent catalase-like"/>
    <property type="match status" value="1"/>
</dbReference>